<organism evidence="2 3">
    <name type="scientific">Granulicella pectinivorans</name>
    <dbReference type="NCBI Taxonomy" id="474950"/>
    <lineage>
        <taxon>Bacteria</taxon>
        <taxon>Pseudomonadati</taxon>
        <taxon>Acidobacteriota</taxon>
        <taxon>Terriglobia</taxon>
        <taxon>Terriglobales</taxon>
        <taxon>Acidobacteriaceae</taxon>
        <taxon>Granulicella</taxon>
    </lineage>
</organism>
<dbReference type="AlphaFoldDB" id="A0A1I6M1E7"/>
<dbReference type="OrthoDB" id="123528at2"/>
<dbReference type="RefSeq" id="WP_089838332.1">
    <property type="nucleotide sequence ID" value="NZ_FOZL01000001.1"/>
</dbReference>
<dbReference type="EMBL" id="FOZL01000001">
    <property type="protein sequence ID" value="SFS09521.1"/>
    <property type="molecule type" value="Genomic_DNA"/>
</dbReference>
<name>A0A1I6M1E7_9BACT</name>
<proteinExistence type="predicted"/>
<dbReference type="Proteomes" id="UP000199024">
    <property type="component" value="Unassembled WGS sequence"/>
</dbReference>
<feature type="region of interest" description="Disordered" evidence="1">
    <location>
        <begin position="93"/>
        <end position="122"/>
    </location>
</feature>
<sequence length="122" mass="13698">MSSDSGQILPHAASEADLKVKCPKCGELRGSRVKRRGFVQKQIMPFLGYFPWACGACRFTWNSKIRGEKKIKRYGMKGPKAYVEPSFDFAARQAQPVSPAAGPRPIQHQNRFDDDTHEDIGD</sequence>
<accession>A0A1I6M1E7</accession>
<evidence type="ECO:0000256" key="1">
    <source>
        <dbReference type="SAM" id="MobiDB-lite"/>
    </source>
</evidence>
<feature type="compositionally biased region" description="Basic and acidic residues" evidence="1">
    <location>
        <begin position="110"/>
        <end position="122"/>
    </location>
</feature>
<keyword evidence="3" id="KW-1185">Reference proteome</keyword>
<evidence type="ECO:0000313" key="2">
    <source>
        <dbReference type="EMBL" id="SFS09521.1"/>
    </source>
</evidence>
<gene>
    <name evidence="2" type="ORF">SAMN05421771_1660</name>
</gene>
<reference evidence="2 3" key="1">
    <citation type="submission" date="2016-10" db="EMBL/GenBank/DDBJ databases">
        <authorList>
            <person name="de Groot N.N."/>
        </authorList>
    </citation>
    <scope>NUCLEOTIDE SEQUENCE [LARGE SCALE GENOMIC DNA]</scope>
    <source>
        <strain evidence="2 3">DSM 21001</strain>
    </source>
</reference>
<protein>
    <submittedName>
        <fullName evidence="2">Uncharacterized protein</fullName>
    </submittedName>
</protein>
<evidence type="ECO:0000313" key="3">
    <source>
        <dbReference type="Proteomes" id="UP000199024"/>
    </source>
</evidence>